<name>A0A1M7IT30_9BACL</name>
<dbReference type="EMBL" id="FRCF01000011">
    <property type="protein sequence ID" value="SHM43783.1"/>
    <property type="molecule type" value="Genomic_DNA"/>
</dbReference>
<evidence type="ECO:0000313" key="3">
    <source>
        <dbReference type="EMBL" id="SHM43783.1"/>
    </source>
</evidence>
<dbReference type="InterPro" id="IPR004919">
    <property type="entry name" value="GmrSD_N"/>
</dbReference>
<proteinExistence type="predicted"/>
<evidence type="ECO:0000259" key="1">
    <source>
        <dbReference type="Pfam" id="PF03235"/>
    </source>
</evidence>
<dbReference type="InterPro" id="IPR011089">
    <property type="entry name" value="GmrSD_C"/>
</dbReference>
<dbReference type="PANTHER" id="PTHR35149">
    <property type="entry name" value="SLL5132 PROTEIN"/>
    <property type="match status" value="1"/>
</dbReference>
<feature type="domain" description="GmrSD restriction endonucleases N-terminal" evidence="1">
    <location>
        <begin position="13"/>
        <end position="217"/>
    </location>
</feature>
<protein>
    <submittedName>
        <fullName evidence="3">Uncharacterized conserved protein, contains ParB-like and HNH nuclease domains</fullName>
    </submittedName>
</protein>
<reference evidence="3 4" key="1">
    <citation type="submission" date="2016-11" db="EMBL/GenBank/DDBJ databases">
        <authorList>
            <person name="Jaros S."/>
            <person name="Januszkiewicz K."/>
            <person name="Wedrychowicz H."/>
        </authorList>
    </citation>
    <scope>NUCLEOTIDE SEQUENCE [LARGE SCALE GENOMIC DNA]</scope>
    <source>
        <strain evidence="3 4">DSM 16010</strain>
    </source>
</reference>
<gene>
    <name evidence="3" type="ORF">SAMN02745189_02148</name>
</gene>
<dbReference type="Pfam" id="PF03235">
    <property type="entry name" value="GmrSD_N"/>
    <property type="match status" value="1"/>
</dbReference>
<dbReference type="OrthoDB" id="9798761at2"/>
<dbReference type="PANTHER" id="PTHR35149:SF2">
    <property type="entry name" value="DUF262 DOMAIN-CONTAINING PROTEIN"/>
    <property type="match status" value="1"/>
</dbReference>
<dbReference type="Proteomes" id="UP000184206">
    <property type="component" value="Unassembled WGS sequence"/>
</dbReference>
<sequence>MEGNVRYISEYLRGAPKLIIPVYQRNYDWQKENCKRLIDDLVSLHEEGKQTHFFGSIVVKPGDYSQDIVIIDGQQRITTISLLILAMKNYMMEHNITQQTINPYNLNDSFLINSFSNDADKQKLKPNPRDFEAYKRLYSDPRTHIQTSNITINYDYFYQQLGTLHLTLEELFQSINKLQVMVVNLNSPDDDPQLIFESLNSTGVDLTNADKIRNFLLMNEDQSSQQELFNNYWQPIEERTHLKMSDFFKDYLTLKEGKTPVIAKVYEAFADFYNKLEHKNEKKPDVKKEFFKELAEYSIAYEHTLKSNTNNKEINEFLKRIEEINVTVAKPFILAILKDYSDGKMDAEEIIRIFRLVESYIARRLITALPSNTLNKIFATLYKDLRKHMTKTEGNVAESEIIAYLLLSKTSTGRFPDDREVEESLKSRNMYNISPKIRTYIFERLENHGHVENLNIFEGVQNQDYSVEHIMPQTLSSEWKKELGENHEELHDLYLNSIGNLTLTGYNSKYSNRPFREKQNIEKGFKDSHFAFLNRLPAVSESWGEAEIIRRRNDIIKRSLDIWKYPDTTYEPISTKQEMVIFDGTQTFKNYYIKGYTFLDDNYVPIDTWKAMMIEIVKSLAEKNVNPLLELAKLNQSGLDLIFSTEPHEERVEIIPGIYMYVSYSNSAKMKYLMELFDIYEIDYEELTVDIIRD</sequence>
<feature type="domain" description="GmrSD restriction endonucleases C-terminal" evidence="2">
    <location>
        <begin position="416"/>
        <end position="557"/>
    </location>
</feature>
<dbReference type="Pfam" id="PF07510">
    <property type="entry name" value="GmrSD_C"/>
    <property type="match status" value="1"/>
</dbReference>
<organism evidence="3 4">
    <name type="scientific">Lacicoccus alkaliphilus DSM 16010</name>
    <dbReference type="NCBI Taxonomy" id="1123231"/>
    <lineage>
        <taxon>Bacteria</taxon>
        <taxon>Bacillati</taxon>
        <taxon>Bacillota</taxon>
        <taxon>Bacilli</taxon>
        <taxon>Bacillales</taxon>
        <taxon>Salinicoccaceae</taxon>
        <taxon>Lacicoccus</taxon>
    </lineage>
</organism>
<dbReference type="AlphaFoldDB" id="A0A1M7IT30"/>
<evidence type="ECO:0000259" key="2">
    <source>
        <dbReference type="Pfam" id="PF07510"/>
    </source>
</evidence>
<accession>A0A1M7IT30</accession>
<dbReference type="STRING" id="1123231.SAMN02745189_02148"/>
<dbReference type="RefSeq" id="WP_072710573.1">
    <property type="nucleotide sequence ID" value="NZ_FRCF01000011.1"/>
</dbReference>
<keyword evidence="4" id="KW-1185">Reference proteome</keyword>
<evidence type="ECO:0000313" key="4">
    <source>
        <dbReference type="Proteomes" id="UP000184206"/>
    </source>
</evidence>